<proteinExistence type="predicted"/>
<accession>A0A645JY03</accession>
<evidence type="ECO:0000313" key="1">
    <source>
        <dbReference type="EMBL" id="MPN64424.1"/>
    </source>
</evidence>
<organism evidence="1">
    <name type="scientific">bioreactor metagenome</name>
    <dbReference type="NCBI Taxonomy" id="1076179"/>
    <lineage>
        <taxon>unclassified sequences</taxon>
        <taxon>metagenomes</taxon>
        <taxon>ecological metagenomes</taxon>
    </lineage>
</organism>
<protein>
    <recommendedName>
        <fullName evidence="2">CobQ/CobB/MinD/ParA nucleotide binding domain-containing protein</fullName>
    </recommendedName>
</protein>
<dbReference type="EMBL" id="VSSQ01145289">
    <property type="protein sequence ID" value="MPN64424.1"/>
    <property type="molecule type" value="Genomic_DNA"/>
</dbReference>
<comment type="caution">
    <text evidence="1">The sequence shown here is derived from an EMBL/GenBank/DDBJ whole genome shotgun (WGS) entry which is preliminary data.</text>
</comment>
<dbReference type="AlphaFoldDB" id="A0A645JY03"/>
<name>A0A645JY03_9ZZZZ</name>
<gene>
    <name evidence="1" type="ORF">SDC9_212196</name>
</gene>
<reference evidence="1" key="1">
    <citation type="submission" date="2019-08" db="EMBL/GenBank/DDBJ databases">
        <authorList>
            <person name="Kucharzyk K."/>
            <person name="Murdoch R.W."/>
            <person name="Higgins S."/>
            <person name="Loffler F."/>
        </authorList>
    </citation>
    <scope>NUCLEOTIDE SEQUENCE</scope>
</reference>
<evidence type="ECO:0008006" key="2">
    <source>
        <dbReference type="Google" id="ProtNLM"/>
    </source>
</evidence>
<sequence>MATKHLLNLLDRLKGEDNRVPKSSISLVINQFRQDNILSPTDYLDDIHKRCPSYQLPLASIIAYDPHIVNCQDSSKIPADDVPAFDESIREICNSLFPGQISVQAKKKGLFGR</sequence>